<protein>
    <submittedName>
        <fullName evidence="1">Glycosidase</fullName>
    </submittedName>
</protein>
<dbReference type="InterPro" id="IPR013783">
    <property type="entry name" value="Ig-like_fold"/>
</dbReference>
<feature type="non-terminal residue" evidence="1">
    <location>
        <position position="118"/>
    </location>
</feature>
<keyword evidence="1" id="KW-0326">Glycosidase</keyword>
<dbReference type="InterPro" id="IPR014756">
    <property type="entry name" value="Ig_E-set"/>
</dbReference>
<comment type="caution">
    <text evidence="1">The sequence shown here is derived from an EMBL/GenBank/DDBJ whole genome shotgun (WGS) entry which is preliminary data.</text>
</comment>
<proteinExistence type="predicted"/>
<name>K1UIF3_9ZZZZ</name>
<reference evidence="1" key="1">
    <citation type="journal article" date="2013" name="Environ. Microbiol.">
        <title>Microbiota from the distal guts of lean and obese adolescents exhibit partial functional redundancy besides clear differences in community structure.</title>
        <authorList>
            <person name="Ferrer M."/>
            <person name="Ruiz A."/>
            <person name="Lanza F."/>
            <person name="Haange S.B."/>
            <person name="Oberbach A."/>
            <person name="Till H."/>
            <person name="Bargiela R."/>
            <person name="Campoy C."/>
            <person name="Segura M.T."/>
            <person name="Richter M."/>
            <person name="von Bergen M."/>
            <person name="Seifert J."/>
            <person name="Suarez A."/>
        </authorList>
    </citation>
    <scope>NUCLEOTIDE SEQUENCE</scope>
</reference>
<organism evidence="1">
    <name type="scientific">human gut metagenome</name>
    <dbReference type="NCBI Taxonomy" id="408170"/>
    <lineage>
        <taxon>unclassified sequences</taxon>
        <taxon>metagenomes</taxon>
        <taxon>organismal metagenomes</taxon>
    </lineage>
</organism>
<dbReference type="EMBL" id="AJWZ01002300">
    <property type="protein sequence ID" value="EKC71336.1"/>
    <property type="molecule type" value="Genomic_DNA"/>
</dbReference>
<gene>
    <name evidence="1" type="ORF">OBE_03448</name>
</gene>
<dbReference type="Gene3D" id="2.60.40.10">
    <property type="entry name" value="Immunoglobulins"/>
    <property type="match status" value="1"/>
</dbReference>
<dbReference type="SUPFAM" id="SSF81296">
    <property type="entry name" value="E set domains"/>
    <property type="match status" value="1"/>
</dbReference>
<dbReference type="GO" id="GO:0016798">
    <property type="term" value="F:hydrolase activity, acting on glycosyl bonds"/>
    <property type="evidence" value="ECO:0007669"/>
    <property type="project" value="UniProtKB-KW"/>
</dbReference>
<keyword evidence="1" id="KW-0378">Hydrolase</keyword>
<sequence length="118" mass="14090">MGSDYMPVPFDSRKIYYRSPFGAVEQGTEIHFRILLPKAEHTQKAHLCVKYDYDCNWEFTELIWCGKFDEDTEIWECDFTPKKIGLYWYNFKLTAIDKTRYVIPSDPYKVSTIEDYMG</sequence>
<accession>K1UIF3</accession>
<evidence type="ECO:0000313" key="1">
    <source>
        <dbReference type="EMBL" id="EKC71336.1"/>
    </source>
</evidence>
<dbReference type="AlphaFoldDB" id="K1UIF3"/>